<evidence type="ECO:0000256" key="7">
    <source>
        <dbReference type="PIRSR" id="PIRSR618044-1"/>
    </source>
</evidence>
<proteinExistence type="inferred from homology"/>
<keyword evidence="11" id="KW-0645">Protease</keyword>
<dbReference type="GO" id="GO:0071555">
    <property type="term" value="P:cell wall organization"/>
    <property type="evidence" value="ECO:0007669"/>
    <property type="project" value="UniProtKB-KW"/>
</dbReference>
<protein>
    <submittedName>
        <fullName evidence="11">D-alanyl-D-alanine carboxypeptidase</fullName>
    </submittedName>
</protein>
<reference evidence="11" key="1">
    <citation type="submission" date="2021-01" db="EMBL/GenBank/DDBJ databases">
        <title>Genome public.</title>
        <authorList>
            <person name="Liu C."/>
            <person name="Sun Q."/>
        </authorList>
    </citation>
    <scope>NUCLEOTIDE SEQUENCE</scope>
    <source>
        <strain evidence="11">YIM B02565</strain>
    </source>
</reference>
<dbReference type="InterPro" id="IPR001967">
    <property type="entry name" value="Peptidase_S11_N"/>
</dbReference>
<dbReference type="PANTHER" id="PTHR21581">
    <property type="entry name" value="D-ALANYL-D-ALANINE CARBOXYPEPTIDASE"/>
    <property type="match status" value="1"/>
</dbReference>
<dbReference type="SUPFAM" id="SSF56601">
    <property type="entry name" value="beta-lactamase/transpeptidase-like"/>
    <property type="match status" value="1"/>
</dbReference>
<dbReference type="PRINTS" id="PR00725">
    <property type="entry name" value="DADACBPTASE1"/>
</dbReference>
<evidence type="ECO:0000256" key="9">
    <source>
        <dbReference type="RuleBase" id="RU004016"/>
    </source>
</evidence>
<comment type="caution">
    <text evidence="11">The sequence shown here is derived from an EMBL/GenBank/DDBJ whole genome shotgun (WGS) entry which is preliminary data.</text>
</comment>
<dbReference type="Pfam" id="PF00768">
    <property type="entry name" value="Peptidase_S11"/>
    <property type="match status" value="1"/>
</dbReference>
<feature type="binding site" evidence="8">
    <location>
        <position position="224"/>
    </location>
    <ligand>
        <name>substrate</name>
    </ligand>
</feature>
<evidence type="ECO:0000256" key="1">
    <source>
        <dbReference type="ARBA" id="ARBA00007164"/>
    </source>
</evidence>
<dbReference type="GO" id="GO:0008360">
    <property type="term" value="P:regulation of cell shape"/>
    <property type="evidence" value="ECO:0007669"/>
    <property type="project" value="UniProtKB-KW"/>
</dbReference>
<dbReference type="AlphaFoldDB" id="A0A937FDQ8"/>
<feature type="active site" description="Acyl-ester intermediate" evidence="7">
    <location>
        <position position="64"/>
    </location>
</feature>
<keyword evidence="6" id="KW-0961">Cell wall biogenesis/degradation</keyword>
<dbReference type="GO" id="GO:0009252">
    <property type="term" value="P:peptidoglycan biosynthetic process"/>
    <property type="evidence" value="ECO:0007669"/>
    <property type="project" value="UniProtKB-KW"/>
</dbReference>
<dbReference type="InterPro" id="IPR018044">
    <property type="entry name" value="Peptidase_S11"/>
</dbReference>
<evidence type="ECO:0000256" key="6">
    <source>
        <dbReference type="ARBA" id="ARBA00023316"/>
    </source>
</evidence>
<feature type="active site" evidence="7">
    <location>
        <position position="119"/>
    </location>
</feature>
<dbReference type="RefSeq" id="WP_202766333.1">
    <property type="nucleotide sequence ID" value="NZ_JAESWA010000017.1"/>
</dbReference>
<evidence type="ECO:0000313" key="12">
    <source>
        <dbReference type="Proteomes" id="UP000623681"/>
    </source>
</evidence>
<sequence length="361" mass="40503">MKYKIGSFILIFMLVIQQNVFAKVKPAVKEKVMRVDARAAVAIDGKSGAVLYEKNAHSIVPMASTTKIITSLVAINRGKLDEKVVISKSAANIKGSTVGYRAGEQITLRELLYGLMYRSGNDAAIAIAEHIGGTLDNFYIYMNECSRNIGLINSSFNSPHGLDTENHYSTAYDLALATRKAMENEVFREIVGTKEIKKDKYNFTRDYVNINKILLLIPEANGVKTGYTGGAGKCLVSSVRYEDRDIIIVVLNCPNRWNETNEIYQYVKANYSECKDLFKISIPSEKLITSGLLNLPEVSMEVPKEGIDSEIYFIKPKENISKGDYIGFVRIKSKKDGKEIYRKNLYSNRSFKKDSFNDLVS</sequence>
<keyword evidence="4" id="KW-0133">Cell shape</keyword>
<name>A0A937FDQ8_9CLOT</name>
<dbReference type="EMBL" id="JAESWA010000017">
    <property type="protein sequence ID" value="MBL4930955.1"/>
    <property type="molecule type" value="Genomic_DNA"/>
</dbReference>
<dbReference type="GO" id="GO:0006508">
    <property type="term" value="P:proteolysis"/>
    <property type="evidence" value="ECO:0007669"/>
    <property type="project" value="InterPro"/>
</dbReference>
<keyword evidence="5" id="KW-0573">Peptidoglycan synthesis</keyword>
<dbReference type="Proteomes" id="UP000623681">
    <property type="component" value="Unassembled WGS sequence"/>
</dbReference>
<feature type="active site" description="Proton acceptor" evidence="7">
    <location>
        <position position="67"/>
    </location>
</feature>
<evidence type="ECO:0000256" key="8">
    <source>
        <dbReference type="PIRSR" id="PIRSR618044-2"/>
    </source>
</evidence>
<evidence type="ECO:0000256" key="2">
    <source>
        <dbReference type="ARBA" id="ARBA00022729"/>
    </source>
</evidence>
<evidence type="ECO:0000256" key="4">
    <source>
        <dbReference type="ARBA" id="ARBA00022960"/>
    </source>
</evidence>
<keyword evidence="12" id="KW-1185">Reference proteome</keyword>
<evidence type="ECO:0000256" key="5">
    <source>
        <dbReference type="ARBA" id="ARBA00022984"/>
    </source>
</evidence>
<accession>A0A937FDQ8</accession>
<dbReference type="InterPro" id="IPR012338">
    <property type="entry name" value="Beta-lactam/transpept-like"/>
</dbReference>
<evidence type="ECO:0000313" key="11">
    <source>
        <dbReference type="EMBL" id="MBL4930955.1"/>
    </source>
</evidence>
<evidence type="ECO:0000256" key="3">
    <source>
        <dbReference type="ARBA" id="ARBA00022801"/>
    </source>
</evidence>
<keyword evidence="3" id="KW-0378">Hydrolase</keyword>
<keyword evidence="11" id="KW-0121">Carboxypeptidase</keyword>
<evidence type="ECO:0000259" key="10">
    <source>
        <dbReference type="Pfam" id="PF00768"/>
    </source>
</evidence>
<organism evidence="11 12">
    <name type="scientific">Clostridium paridis</name>
    <dbReference type="NCBI Taxonomy" id="2803863"/>
    <lineage>
        <taxon>Bacteria</taxon>
        <taxon>Bacillati</taxon>
        <taxon>Bacillota</taxon>
        <taxon>Clostridia</taxon>
        <taxon>Eubacteriales</taxon>
        <taxon>Clostridiaceae</taxon>
        <taxon>Clostridium</taxon>
    </lineage>
</organism>
<keyword evidence="2" id="KW-0732">Signal</keyword>
<dbReference type="GO" id="GO:0009002">
    <property type="term" value="F:serine-type D-Ala-D-Ala carboxypeptidase activity"/>
    <property type="evidence" value="ECO:0007669"/>
    <property type="project" value="InterPro"/>
</dbReference>
<feature type="domain" description="Peptidase S11 D-alanyl-D-alanine carboxypeptidase A N-terminal" evidence="10">
    <location>
        <begin position="31"/>
        <end position="254"/>
    </location>
</feature>
<comment type="similarity">
    <text evidence="1 9">Belongs to the peptidase S11 family.</text>
</comment>
<gene>
    <name evidence="11" type="ORF">JK634_03995</name>
</gene>
<dbReference type="Gene3D" id="3.40.710.10">
    <property type="entry name" value="DD-peptidase/beta-lactamase superfamily"/>
    <property type="match status" value="1"/>
</dbReference>
<dbReference type="PANTHER" id="PTHR21581:SF33">
    <property type="entry name" value="D-ALANYL-D-ALANINE CARBOXYPEPTIDASE DACB"/>
    <property type="match status" value="1"/>
</dbReference>